<comment type="similarity">
    <text evidence="4">In the C-terminal section; belongs to the pectinesterase family.</text>
</comment>
<dbReference type="PANTHER" id="PTHR31707">
    <property type="entry name" value="PECTINESTERASE"/>
    <property type="match status" value="1"/>
</dbReference>
<dbReference type="InterPro" id="IPR035513">
    <property type="entry name" value="Invertase/methylesterase_inhib"/>
</dbReference>
<evidence type="ECO:0000256" key="5">
    <source>
        <dbReference type="ARBA" id="ARBA00013229"/>
    </source>
</evidence>
<dbReference type="GO" id="GO:0046910">
    <property type="term" value="F:pectinesterase inhibitor activity"/>
    <property type="evidence" value="ECO:0000318"/>
    <property type="project" value="GO_Central"/>
</dbReference>
<evidence type="ECO:0000256" key="1">
    <source>
        <dbReference type="ARBA" id="ARBA00004191"/>
    </source>
</evidence>
<gene>
    <name evidence="18" type="primary">LOC118343822</name>
</gene>
<dbReference type="InterPro" id="IPR011050">
    <property type="entry name" value="Pectin_lyase_fold/virulence"/>
</dbReference>
<dbReference type="Gene3D" id="2.160.20.10">
    <property type="entry name" value="Single-stranded right-handed beta-helix, Pectin lyase-like"/>
    <property type="match status" value="1"/>
</dbReference>
<keyword evidence="9 16" id="KW-0378">Hydrolase</keyword>
<keyword evidence="6" id="KW-0134">Cell wall</keyword>
<evidence type="ECO:0000256" key="9">
    <source>
        <dbReference type="ARBA" id="ARBA00022801"/>
    </source>
</evidence>
<dbReference type="RefSeq" id="XP_035538744.1">
    <property type="nucleotide sequence ID" value="XM_035682851.1"/>
</dbReference>
<keyword evidence="17" id="KW-1185">Reference proteome</keyword>
<keyword evidence="11" id="KW-1015">Disulfide bond</keyword>
<name>A0A6P9DTV6_JUGRE</name>
<evidence type="ECO:0000313" key="18">
    <source>
        <dbReference type="RefSeq" id="XP_035538744.1"/>
    </source>
</evidence>
<comment type="similarity">
    <text evidence="3">In the N-terminal section; belongs to the PMEI family.</text>
</comment>
<dbReference type="OrthoDB" id="2019149at2759"/>
<evidence type="ECO:0000256" key="16">
    <source>
        <dbReference type="RuleBase" id="RU000589"/>
    </source>
</evidence>
<proteinExistence type="inferred from homology"/>
<reference evidence="18" key="1">
    <citation type="submission" date="2025-08" db="UniProtKB">
        <authorList>
            <consortium name="RefSeq"/>
        </authorList>
    </citation>
    <scope>IDENTIFICATION</scope>
    <source>
        <tissue evidence="18">Leaves</tissue>
    </source>
</reference>
<keyword evidence="8" id="KW-0732">Signal</keyword>
<sequence length="566" mass="63178">MASKLFSPITFSFFILLLIPFFTFISFADISHLTTLVPPETICKSTLYSSYCKSVLPNQTANVFDYGRFAILKSLLQSRIFSSVVNNYVQYRYPFLSKTTIRALEDCQLLASLNVDYLKKSYETINTTSVDLSTLEVDDVQTFLSAILTNQQTCLEGLISTASDSIIKNALSVLLYNDTKLHGVSLALFTKGWVPMKKDCWQPERKYPMFRNGSLPLKMSSQKRAIYESVCKRKIFETDSEDEEIKVSDIVIVCQDGGGNFNTINDAILAAPNNTNSSDGYFLIYVTAGVYQEYVSIPKNNRYLLMIGDGINRTIITGNRSVDDGWTTFNSATFAVVAPGFVAVDITIRNTAGPTKHQAVALRSGADMTTFYSCSFEGYQDTLYTHSLRQFYRECDIYGTVDFIFGNAAVVLQNCNIYPRLPMTGKFNSITAQGRTDPNQNTGISIHNCTIRAADDLAASDGTSTQTYLGRPWKEYSRTVYMQSFMDSLINPAGWHEWSGSFALSTLYYAEYGNRGPGSETANRVTWPGYHVIDGADAANFTVCSFLLVEDDWLPRTGVPYTRGLV</sequence>
<dbReference type="AlphaFoldDB" id="A0A6P9DTV6"/>
<dbReference type="InterPro" id="IPR000070">
    <property type="entry name" value="Pectinesterase_cat"/>
</dbReference>
<evidence type="ECO:0000256" key="12">
    <source>
        <dbReference type="ARBA" id="ARBA00023180"/>
    </source>
</evidence>
<dbReference type="PROSITE" id="PS00503">
    <property type="entry name" value="PECTINESTERASE_2"/>
    <property type="match status" value="1"/>
</dbReference>
<dbReference type="FunFam" id="2.160.20.10:FF:000001">
    <property type="entry name" value="Pectinesterase"/>
    <property type="match status" value="1"/>
</dbReference>
<dbReference type="SUPFAM" id="SSF101148">
    <property type="entry name" value="Plant invertase/pectin methylesterase inhibitor"/>
    <property type="match status" value="1"/>
</dbReference>
<dbReference type="InterPro" id="IPR006501">
    <property type="entry name" value="Pectinesterase_inhib_dom"/>
</dbReference>
<evidence type="ECO:0000256" key="13">
    <source>
        <dbReference type="ARBA" id="ARBA00023316"/>
    </source>
</evidence>
<evidence type="ECO:0000256" key="15">
    <source>
        <dbReference type="ARBA" id="ARBA00057335"/>
    </source>
</evidence>
<dbReference type="GO" id="GO:0042545">
    <property type="term" value="P:cell wall modification"/>
    <property type="evidence" value="ECO:0007669"/>
    <property type="project" value="UniProtKB-UniRule"/>
</dbReference>
<accession>A0A6P9DTV6</accession>
<evidence type="ECO:0000256" key="2">
    <source>
        <dbReference type="ARBA" id="ARBA00005184"/>
    </source>
</evidence>
<keyword evidence="10 16" id="KW-0063">Aspartyl esterase</keyword>
<dbReference type="SMART" id="SM00856">
    <property type="entry name" value="PMEI"/>
    <property type="match status" value="1"/>
</dbReference>
<dbReference type="FunFam" id="1.20.140.40:FF:000004">
    <property type="entry name" value="Pectinesterase"/>
    <property type="match status" value="1"/>
</dbReference>
<evidence type="ECO:0000256" key="4">
    <source>
        <dbReference type="ARBA" id="ARBA00007786"/>
    </source>
</evidence>
<keyword evidence="13" id="KW-0961">Cell wall biogenesis/degradation</keyword>
<dbReference type="CDD" id="cd15798">
    <property type="entry name" value="PMEI-like_3"/>
    <property type="match status" value="1"/>
</dbReference>
<keyword evidence="7" id="KW-0964">Secreted</keyword>
<keyword evidence="12" id="KW-0325">Glycoprotein</keyword>
<evidence type="ECO:0000313" key="17">
    <source>
        <dbReference type="Proteomes" id="UP000235220"/>
    </source>
</evidence>
<dbReference type="InterPro" id="IPR033131">
    <property type="entry name" value="Pectinesterase_Asp_AS"/>
</dbReference>
<dbReference type="Gramene" id="Jr11_15070_p1">
    <property type="protein sequence ID" value="cds.Jr11_15070_p1"/>
    <property type="gene ID" value="Jr11_15070"/>
</dbReference>
<evidence type="ECO:0000256" key="8">
    <source>
        <dbReference type="ARBA" id="ARBA00022729"/>
    </source>
</evidence>
<dbReference type="Gene3D" id="1.20.140.40">
    <property type="entry name" value="Invertase/pectin methylesterase inhibitor family protein"/>
    <property type="match status" value="1"/>
</dbReference>
<evidence type="ECO:0000256" key="10">
    <source>
        <dbReference type="ARBA" id="ARBA00023085"/>
    </source>
</evidence>
<dbReference type="Pfam" id="PF04043">
    <property type="entry name" value="PMEI"/>
    <property type="match status" value="1"/>
</dbReference>
<dbReference type="GO" id="GO:0045490">
    <property type="term" value="P:pectin catabolic process"/>
    <property type="evidence" value="ECO:0007669"/>
    <property type="project" value="UniProtKB-UniRule"/>
</dbReference>
<evidence type="ECO:0000256" key="11">
    <source>
        <dbReference type="ARBA" id="ARBA00023157"/>
    </source>
</evidence>
<dbReference type="GeneID" id="118343822"/>
<comment type="function">
    <text evidence="15">Acts in the modification of cell walls via demethylesterification of cell wall pectin.</text>
</comment>
<dbReference type="UniPathway" id="UPA00545">
    <property type="reaction ID" value="UER00823"/>
</dbReference>
<comment type="pathway">
    <text evidence="2 16">Glycan metabolism; pectin degradation; 2-dehydro-3-deoxy-D-gluconate from pectin: step 1/5.</text>
</comment>
<evidence type="ECO:0000256" key="6">
    <source>
        <dbReference type="ARBA" id="ARBA00022512"/>
    </source>
</evidence>
<dbReference type="Proteomes" id="UP000235220">
    <property type="component" value="Chromosome 11"/>
</dbReference>
<dbReference type="Pfam" id="PF01095">
    <property type="entry name" value="Pectinesterase"/>
    <property type="match status" value="1"/>
</dbReference>
<dbReference type="GO" id="GO:0030599">
    <property type="term" value="F:pectinesterase activity"/>
    <property type="evidence" value="ECO:0000318"/>
    <property type="project" value="GO_Central"/>
</dbReference>
<evidence type="ECO:0000256" key="3">
    <source>
        <dbReference type="ARBA" id="ARBA00006027"/>
    </source>
</evidence>
<evidence type="ECO:0000256" key="7">
    <source>
        <dbReference type="ARBA" id="ARBA00022525"/>
    </source>
</evidence>
<protein>
    <recommendedName>
        <fullName evidence="5 16">Pectinesterase</fullName>
        <ecNumber evidence="5 16">3.1.1.11</ecNumber>
    </recommendedName>
</protein>
<comment type="subcellular location">
    <subcellularLocation>
        <location evidence="1">Secreted</location>
        <location evidence="1">Cell wall</location>
    </subcellularLocation>
</comment>
<dbReference type="EC" id="3.1.1.11" evidence="5 16"/>
<dbReference type="SUPFAM" id="SSF51126">
    <property type="entry name" value="Pectin lyase-like"/>
    <property type="match status" value="1"/>
</dbReference>
<evidence type="ECO:0000256" key="14">
    <source>
        <dbReference type="ARBA" id="ARBA00047928"/>
    </source>
</evidence>
<dbReference type="KEGG" id="jre:118343822"/>
<organism evidence="17 18">
    <name type="scientific">Juglans regia</name>
    <name type="common">English walnut</name>
    <dbReference type="NCBI Taxonomy" id="51240"/>
    <lineage>
        <taxon>Eukaryota</taxon>
        <taxon>Viridiplantae</taxon>
        <taxon>Streptophyta</taxon>
        <taxon>Embryophyta</taxon>
        <taxon>Tracheophyta</taxon>
        <taxon>Spermatophyta</taxon>
        <taxon>Magnoliopsida</taxon>
        <taxon>eudicotyledons</taxon>
        <taxon>Gunneridae</taxon>
        <taxon>Pentapetalae</taxon>
        <taxon>rosids</taxon>
        <taxon>fabids</taxon>
        <taxon>Fagales</taxon>
        <taxon>Juglandaceae</taxon>
        <taxon>Juglans</taxon>
    </lineage>
</organism>
<comment type="catalytic activity">
    <reaction evidence="14 16">
        <text>[(1-&gt;4)-alpha-D-galacturonosyl methyl ester](n) + n H2O = [(1-&gt;4)-alpha-D-galacturonosyl](n) + n methanol + n H(+)</text>
        <dbReference type="Rhea" id="RHEA:22380"/>
        <dbReference type="Rhea" id="RHEA-COMP:14570"/>
        <dbReference type="Rhea" id="RHEA-COMP:14573"/>
        <dbReference type="ChEBI" id="CHEBI:15377"/>
        <dbReference type="ChEBI" id="CHEBI:15378"/>
        <dbReference type="ChEBI" id="CHEBI:17790"/>
        <dbReference type="ChEBI" id="CHEBI:140522"/>
        <dbReference type="ChEBI" id="CHEBI:140523"/>
        <dbReference type="EC" id="3.1.1.11"/>
    </reaction>
</comment>
<dbReference type="InterPro" id="IPR012334">
    <property type="entry name" value="Pectin_lyas_fold"/>
</dbReference>